<dbReference type="SUPFAM" id="SSF52540">
    <property type="entry name" value="P-loop containing nucleoside triphosphate hydrolases"/>
    <property type="match status" value="1"/>
</dbReference>
<evidence type="ECO:0000313" key="5">
    <source>
        <dbReference type="EMBL" id="TSJ47844.1"/>
    </source>
</evidence>
<dbReference type="InterPro" id="IPR017871">
    <property type="entry name" value="ABC_transporter-like_CS"/>
</dbReference>
<dbReference type="InterPro" id="IPR027417">
    <property type="entry name" value="P-loop_NTPase"/>
</dbReference>
<dbReference type="RefSeq" id="WP_144331379.1">
    <property type="nucleotide sequence ID" value="NZ_VLPL01000001.1"/>
</dbReference>
<evidence type="ECO:0000256" key="3">
    <source>
        <dbReference type="ARBA" id="ARBA00022840"/>
    </source>
</evidence>
<dbReference type="InterPro" id="IPR003439">
    <property type="entry name" value="ABC_transporter-like_ATP-bd"/>
</dbReference>
<keyword evidence="2" id="KW-0547">Nucleotide-binding</keyword>
<dbReference type="Pfam" id="PF00005">
    <property type="entry name" value="ABC_tran"/>
    <property type="match status" value="1"/>
</dbReference>
<dbReference type="PROSITE" id="PS00211">
    <property type="entry name" value="ABC_TRANSPORTER_1"/>
    <property type="match status" value="1"/>
</dbReference>
<sequence>MLSIRQIHFSYNEQKNVLRGVSIDLNPGEVFGIVGASGGGKSTLLKIVAGLLGPSKGSVYWNEERVLGPGERLIPGHSEIQLVNQDFNLDLFHTVRENIRVKILHLHEKDRERFCDELLDLVELNEVAAQQARYLSGGEQQRLSIARALALESEVLLMDEPFSHLDAHLRMKIGAYIKQLVEVRNTLCILVSHEGDEVMQWCRKIAFLSKGKFSRIDTPEAFYFNPSNFDEGAYFGELNELKEGRSKNLFRPCEYKIVKKDGLEVQFTDAVFFGAYWKSFFKTPDKQTIVLYSNKPLKKVKRIELKSKNTKA</sequence>
<dbReference type="EMBL" id="VLPL01000001">
    <property type="protein sequence ID" value="TSJ47844.1"/>
    <property type="molecule type" value="Genomic_DNA"/>
</dbReference>
<dbReference type="PANTHER" id="PTHR42781">
    <property type="entry name" value="SPERMIDINE/PUTRESCINE IMPORT ATP-BINDING PROTEIN POTA"/>
    <property type="match status" value="1"/>
</dbReference>
<accession>A0A556N6N5</accession>
<dbReference type="OrthoDB" id="9802264at2"/>
<dbReference type="GO" id="GO:0016887">
    <property type="term" value="F:ATP hydrolysis activity"/>
    <property type="evidence" value="ECO:0007669"/>
    <property type="project" value="InterPro"/>
</dbReference>
<evidence type="ECO:0000259" key="4">
    <source>
        <dbReference type="PROSITE" id="PS50893"/>
    </source>
</evidence>
<comment type="caution">
    <text evidence="5">The sequence shown here is derived from an EMBL/GenBank/DDBJ whole genome shotgun (WGS) entry which is preliminary data.</text>
</comment>
<name>A0A556N6N5_9FLAO</name>
<gene>
    <name evidence="5" type="ORF">FO442_01580</name>
</gene>
<dbReference type="AlphaFoldDB" id="A0A556N6N5"/>
<dbReference type="InterPro" id="IPR050093">
    <property type="entry name" value="ABC_SmlMolc_Importer"/>
</dbReference>
<protein>
    <submittedName>
        <fullName evidence="5">ABC transporter ATP-binding protein</fullName>
    </submittedName>
</protein>
<evidence type="ECO:0000313" key="6">
    <source>
        <dbReference type="Proteomes" id="UP000316008"/>
    </source>
</evidence>
<reference evidence="5 6" key="1">
    <citation type="submission" date="2019-07" db="EMBL/GenBank/DDBJ databases">
        <authorList>
            <person name="Huq M.A."/>
        </authorList>
    </citation>
    <scope>NUCLEOTIDE SEQUENCE [LARGE SCALE GENOMIC DNA]</scope>
    <source>
        <strain evidence="5 6">MAH-3</strain>
    </source>
</reference>
<dbReference type="InterPro" id="IPR003593">
    <property type="entry name" value="AAA+_ATPase"/>
</dbReference>
<organism evidence="5 6">
    <name type="scientific">Fluviicola chungangensis</name>
    <dbReference type="NCBI Taxonomy" id="2597671"/>
    <lineage>
        <taxon>Bacteria</taxon>
        <taxon>Pseudomonadati</taxon>
        <taxon>Bacteroidota</taxon>
        <taxon>Flavobacteriia</taxon>
        <taxon>Flavobacteriales</taxon>
        <taxon>Crocinitomicaceae</taxon>
        <taxon>Fluviicola</taxon>
    </lineage>
</organism>
<dbReference type="GO" id="GO:0005524">
    <property type="term" value="F:ATP binding"/>
    <property type="evidence" value="ECO:0007669"/>
    <property type="project" value="UniProtKB-KW"/>
</dbReference>
<proteinExistence type="predicted"/>
<dbReference type="PANTHER" id="PTHR42781:SF8">
    <property type="entry name" value="BICARBONATE TRANSPORT ATP-BINDING PROTEIN CMPC"/>
    <property type="match status" value="1"/>
</dbReference>
<keyword evidence="1" id="KW-0813">Transport</keyword>
<dbReference type="SMART" id="SM00382">
    <property type="entry name" value="AAA"/>
    <property type="match status" value="1"/>
</dbReference>
<evidence type="ECO:0000256" key="2">
    <source>
        <dbReference type="ARBA" id="ARBA00022741"/>
    </source>
</evidence>
<feature type="domain" description="ABC transporter" evidence="4">
    <location>
        <begin position="2"/>
        <end position="235"/>
    </location>
</feature>
<dbReference type="PROSITE" id="PS50893">
    <property type="entry name" value="ABC_TRANSPORTER_2"/>
    <property type="match status" value="1"/>
</dbReference>
<keyword evidence="6" id="KW-1185">Reference proteome</keyword>
<dbReference type="Gene3D" id="3.40.50.300">
    <property type="entry name" value="P-loop containing nucleotide triphosphate hydrolases"/>
    <property type="match status" value="1"/>
</dbReference>
<evidence type="ECO:0000256" key="1">
    <source>
        <dbReference type="ARBA" id="ARBA00022448"/>
    </source>
</evidence>
<dbReference type="Proteomes" id="UP000316008">
    <property type="component" value="Unassembled WGS sequence"/>
</dbReference>
<keyword evidence="3 5" id="KW-0067">ATP-binding</keyword>